<dbReference type="Proteomes" id="UP001159427">
    <property type="component" value="Unassembled WGS sequence"/>
</dbReference>
<feature type="region of interest" description="Disordered" evidence="1">
    <location>
        <begin position="198"/>
        <end position="219"/>
    </location>
</feature>
<sequence>MTMSTGAFSLFSVATVAVLCSMMTISCSKPTGFRLDGFSEGHVKGCYIFNQTLGVCFEVEKNSIKIAKTSGEVIVHYRKLGQYMFFYQILDQGFIGRGPKIIYVPDAVPSLSQEVRKYLALKRTTEETLSELEVLKIHYQEAVSELHYMPEIQLLERMSKALSDNSSQPEILEPFHSLCFSLFKAANIEIPSELRVANDPKEETAEPHHNRQKRSCRSLENDPNNDKWLGMCGRASSCWSWVCNDCCFHTGCCQHDLCCRHNFWSSYCLAPIFYGFSCDDFGGHPDCLAGLEINETDEKKELIANCTARAF</sequence>
<feature type="compositionally biased region" description="Basic and acidic residues" evidence="1">
    <location>
        <begin position="198"/>
        <end position="209"/>
    </location>
</feature>
<dbReference type="EMBL" id="CALNXI010000036">
    <property type="protein sequence ID" value="CAH3016150.1"/>
    <property type="molecule type" value="Genomic_DNA"/>
</dbReference>
<gene>
    <name evidence="3" type="ORF">PEVE_00026532</name>
</gene>
<protein>
    <submittedName>
        <fullName evidence="3">Uncharacterized protein</fullName>
    </submittedName>
</protein>
<feature type="signal peptide" evidence="2">
    <location>
        <begin position="1"/>
        <end position="28"/>
    </location>
</feature>
<evidence type="ECO:0000256" key="2">
    <source>
        <dbReference type="SAM" id="SignalP"/>
    </source>
</evidence>
<reference evidence="3 4" key="1">
    <citation type="submission" date="2022-05" db="EMBL/GenBank/DDBJ databases">
        <authorList>
            <consortium name="Genoscope - CEA"/>
            <person name="William W."/>
        </authorList>
    </citation>
    <scope>NUCLEOTIDE SEQUENCE [LARGE SCALE GENOMIC DNA]</scope>
</reference>
<evidence type="ECO:0000313" key="4">
    <source>
        <dbReference type="Proteomes" id="UP001159427"/>
    </source>
</evidence>
<evidence type="ECO:0000313" key="3">
    <source>
        <dbReference type="EMBL" id="CAH3016150.1"/>
    </source>
</evidence>
<keyword evidence="2" id="KW-0732">Signal</keyword>
<proteinExistence type="predicted"/>
<feature type="chain" id="PRO_5046454219" evidence="2">
    <location>
        <begin position="29"/>
        <end position="311"/>
    </location>
</feature>
<name>A0ABN8LKW1_9CNID</name>
<accession>A0ABN8LKW1</accession>
<evidence type="ECO:0000256" key="1">
    <source>
        <dbReference type="SAM" id="MobiDB-lite"/>
    </source>
</evidence>
<organism evidence="3 4">
    <name type="scientific">Porites evermanni</name>
    <dbReference type="NCBI Taxonomy" id="104178"/>
    <lineage>
        <taxon>Eukaryota</taxon>
        <taxon>Metazoa</taxon>
        <taxon>Cnidaria</taxon>
        <taxon>Anthozoa</taxon>
        <taxon>Hexacorallia</taxon>
        <taxon>Scleractinia</taxon>
        <taxon>Fungiina</taxon>
        <taxon>Poritidae</taxon>
        <taxon>Porites</taxon>
    </lineage>
</organism>
<comment type="caution">
    <text evidence="3">The sequence shown here is derived from an EMBL/GenBank/DDBJ whole genome shotgun (WGS) entry which is preliminary data.</text>
</comment>
<keyword evidence="4" id="KW-1185">Reference proteome</keyword>